<dbReference type="FunFam" id="1.10.730.10:FF:000002">
    <property type="entry name" value="Leucine--tRNA ligase"/>
    <property type="match status" value="1"/>
</dbReference>
<dbReference type="SUPFAM" id="SSF47323">
    <property type="entry name" value="Anticodon-binding domain of a subclass of class I aminoacyl-tRNA synthetases"/>
    <property type="match status" value="1"/>
</dbReference>
<comment type="catalytic activity">
    <reaction evidence="10">
        <text>tRNA(Leu) + L-leucine + ATP = L-leucyl-tRNA(Leu) + AMP + diphosphate</text>
        <dbReference type="Rhea" id="RHEA:11688"/>
        <dbReference type="Rhea" id="RHEA-COMP:9613"/>
        <dbReference type="Rhea" id="RHEA-COMP:9622"/>
        <dbReference type="ChEBI" id="CHEBI:30616"/>
        <dbReference type="ChEBI" id="CHEBI:33019"/>
        <dbReference type="ChEBI" id="CHEBI:57427"/>
        <dbReference type="ChEBI" id="CHEBI:78442"/>
        <dbReference type="ChEBI" id="CHEBI:78494"/>
        <dbReference type="ChEBI" id="CHEBI:456215"/>
        <dbReference type="EC" id="6.1.1.4"/>
    </reaction>
</comment>
<evidence type="ECO:0000256" key="4">
    <source>
        <dbReference type="ARBA" id="ARBA00022598"/>
    </source>
</evidence>
<keyword evidence="6 11" id="KW-0067">ATP-binding</keyword>
<keyword evidence="8 11" id="KW-0030">Aminoacyl-tRNA synthetase</keyword>
<dbReference type="SUPFAM" id="SSF52374">
    <property type="entry name" value="Nucleotidylyl transferase"/>
    <property type="match status" value="1"/>
</dbReference>
<dbReference type="InterPro" id="IPR002300">
    <property type="entry name" value="aa-tRNA-synth_Ia"/>
</dbReference>
<dbReference type="GO" id="GO:0032543">
    <property type="term" value="P:mitochondrial translation"/>
    <property type="evidence" value="ECO:0007669"/>
    <property type="project" value="TreeGrafter"/>
</dbReference>
<evidence type="ECO:0000259" key="15">
    <source>
        <dbReference type="Pfam" id="PF13603"/>
    </source>
</evidence>
<feature type="domain" description="Methionyl/Leucyl tRNA synthetase" evidence="14">
    <location>
        <begin position="71"/>
        <end position="216"/>
    </location>
</feature>
<dbReference type="GO" id="GO:0002161">
    <property type="term" value="F:aminoacyl-tRNA deacylase activity"/>
    <property type="evidence" value="ECO:0007669"/>
    <property type="project" value="InterPro"/>
</dbReference>
<dbReference type="InterPro" id="IPR013155">
    <property type="entry name" value="M/V/L/I-tRNA-synth_anticd-bd"/>
</dbReference>
<dbReference type="SUPFAM" id="SSF50677">
    <property type="entry name" value="ValRS/IleRS/LeuRS editing domain"/>
    <property type="match status" value="1"/>
</dbReference>
<dbReference type="NCBIfam" id="TIGR00396">
    <property type="entry name" value="leuS_bact"/>
    <property type="match status" value="1"/>
</dbReference>
<keyword evidence="17" id="KW-1185">Reference proteome</keyword>
<dbReference type="Pfam" id="PF09334">
    <property type="entry name" value="tRNA-synt_1g"/>
    <property type="match status" value="1"/>
</dbReference>
<evidence type="ECO:0000256" key="1">
    <source>
        <dbReference type="ARBA" id="ARBA00004305"/>
    </source>
</evidence>
<dbReference type="Pfam" id="PF00133">
    <property type="entry name" value="tRNA-synt_1"/>
    <property type="match status" value="1"/>
</dbReference>
<evidence type="ECO:0000313" key="17">
    <source>
        <dbReference type="Proteomes" id="UP000800092"/>
    </source>
</evidence>
<proteinExistence type="inferred from homology"/>
<dbReference type="FunFam" id="3.40.50.620:FF:000100">
    <property type="entry name" value="probable leucine--tRNA ligase, mitochondrial"/>
    <property type="match status" value="1"/>
</dbReference>
<dbReference type="GO" id="GO:0004823">
    <property type="term" value="F:leucine-tRNA ligase activity"/>
    <property type="evidence" value="ECO:0007669"/>
    <property type="project" value="UniProtKB-EC"/>
</dbReference>
<dbReference type="GO" id="GO:0005524">
    <property type="term" value="F:ATP binding"/>
    <property type="evidence" value="ECO:0007669"/>
    <property type="project" value="UniProtKB-KW"/>
</dbReference>
<name>A0A6A6HKF0_VIRVR</name>
<dbReference type="InterPro" id="IPR002302">
    <property type="entry name" value="Leu-tRNA-ligase"/>
</dbReference>
<dbReference type="InterPro" id="IPR015413">
    <property type="entry name" value="Methionyl/Leucyl_tRNA_Synth"/>
</dbReference>
<reference evidence="16" key="1">
    <citation type="journal article" date="2020" name="Stud. Mycol.">
        <title>101 Dothideomycetes genomes: a test case for predicting lifestyles and emergence of pathogens.</title>
        <authorList>
            <person name="Haridas S."/>
            <person name="Albert R."/>
            <person name="Binder M."/>
            <person name="Bloem J."/>
            <person name="Labutti K."/>
            <person name="Salamov A."/>
            <person name="Andreopoulos B."/>
            <person name="Baker S."/>
            <person name="Barry K."/>
            <person name="Bills G."/>
            <person name="Bluhm B."/>
            <person name="Cannon C."/>
            <person name="Castanera R."/>
            <person name="Culley D."/>
            <person name="Daum C."/>
            <person name="Ezra D."/>
            <person name="Gonzalez J."/>
            <person name="Henrissat B."/>
            <person name="Kuo A."/>
            <person name="Liang C."/>
            <person name="Lipzen A."/>
            <person name="Lutzoni F."/>
            <person name="Magnuson J."/>
            <person name="Mondo S."/>
            <person name="Nolan M."/>
            <person name="Ohm R."/>
            <person name="Pangilinan J."/>
            <person name="Park H.-J."/>
            <person name="Ramirez L."/>
            <person name="Alfaro M."/>
            <person name="Sun H."/>
            <person name="Tritt A."/>
            <person name="Yoshinaga Y."/>
            <person name="Zwiers L.-H."/>
            <person name="Turgeon B."/>
            <person name="Goodwin S."/>
            <person name="Spatafora J."/>
            <person name="Crous P."/>
            <person name="Grigoriev I."/>
        </authorList>
    </citation>
    <scope>NUCLEOTIDE SEQUENCE</scope>
    <source>
        <strain evidence="16">Tuck. ex Michener</strain>
    </source>
</reference>
<dbReference type="Gene3D" id="1.10.730.10">
    <property type="entry name" value="Isoleucyl-tRNA Synthetase, Domain 1"/>
    <property type="match status" value="1"/>
</dbReference>
<keyword evidence="7 11" id="KW-0648">Protein biosynthesis</keyword>
<dbReference type="InterPro" id="IPR009080">
    <property type="entry name" value="tRNAsynth_Ia_anticodon-bd"/>
</dbReference>
<organism evidence="16 17">
    <name type="scientific">Viridothelium virens</name>
    <name type="common">Speckled blister lichen</name>
    <name type="synonym">Trypethelium virens</name>
    <dbReference type="NCBI Taxonomy" id="1048519"/>
    <lineage>
        <taxon>Eukaryota</taxon>
        <taxon>Fungi</taxon>
        <taxon>Dikarya</taxon>
        <taxon>Ascomycota</taxon>
        <taxon>Pezizomycotina</taxon>
        <taxon>Dothideomycetes</taxon>
        <taxon>Dothideomycetes incertae sedis</taxon>
        <taxon>Trypetheliales</taxon>
        <taxon>Trypetheliaceae</taxon>
        <taxon>Viridothelium</taxon>
    </lineage>
</organism>
<dbReference type="AlphaFoldDB" id="A0A6A6HKF0"/>
<evidence type="ECO:0000256" key="9">
    <source>
        <dbReference type="ARBA" id="ARBA00030520"/>
    </source>
</evidence>
<dbReference type="GO" id="GO:0005759">
    <property type="term" value="C:mitochondrial matrix"/>
    <property type="evidence" value="ECO:0007669"/>
    <property type="project" value="UniProtKB-SubCell"/>
</dbReference>
<evidence type="ECO:0000256" key="6">
    <source>
        <dbReference type="ARBA" id="ARBA00022840"/>
    </source>
</evidence>
<evidence type="ECO:0000256" key="7">
    <source>
        <dbReference type="ARBA" id="ARBA00022917"/>
    </source>
</evidence>
<dbReference type="GO" id="GO:0006429">
    <property type="term" value="P:leucyl-tRNA aminoacylation"/>
    <property type="evidence" value="ECO:0007669"/>
    <property type="project" value="InterPro"/>
</dbReference>
<dbReference type="Pfam" id="PF13603">
    <property type="entry name" value="tRNA-synt_1_2"/>
    <property type="match status" value="1"/>
</dbReference>
<dbReference type="Pfam" id="PF08264">
    <property type="entry name" value="Anticodon_1"/>
    <property type="match status" value="1"/>
</dbReference>
<dbReference type="InterPro" id="IPR014729">
    <property type="entry name" value="Rossmann-like_a/b/a_fold"/>
</dbReference>
<dbReference type="InterPro" id="IPR001412">
    <property type="entry name" value="aa-tRNA-synth_I_CS"/>
</dbReference>
<dbReference type="EMBL" id="ML991776">
    <property type="protein sequence ID" value="KAF2238299.1"/>
    <property type="molecule type" value="Genomic_DNA"/>
</dbReference>
<evidence type="ECO:0000313" key="16">
    <source>
        <dbReference type="EMBL" id="KAF2238299.1"/>
    </source>
</evidence>
<evidence type="ECO:0000256" key="2">
    <source>
        <dbReference type="ARBA" id="ARBA00005594"/>
    </source>
</evidence>
<dbReference type="OrthoDB" id="15954at2759"/>
<evidence type="ECO:0000259" key="13">
    <source>
        <dbReference type="Pfam" id="PF08264"/>
    </source>
</evidence>
<feature type="domain" description="Methionyl/Valyl/Leucyl/Isoleucyl-tRNA synthetase anticodon-binding" evidence="13">
    <location>
        <begin position="776"/>
        <end position="896"/>
    </location>
</feature>
<dbReference type="PANTHER" id="PTHR43740:SF2">
    <property type="entry name" value="LEUCINE--TRNA LIGASE, MITOCHONDRIAL"/>
    <property type="match status" value="1"/>
</dbReference>
<dbReference type="FunFam" id="3.90.740.10:FF:000034">
    <property type="entry name" value="Leucine--tRNA ligase, mitochondrial"/>
    <property type="match status" value="1"/>
</dbReference>
<dbReference type="FunFam" id="3.40.50.620:FF:000003">
    <property type="entry name" value="Leucine--tRNA ligase"/>
    <property type="match status" value="1"/>
</dbReference>
<evidence type="ECO:0000256" key="8">
    <source>
        <dbReference type="ARBA" id="ARBA00023146"/>
    </source>
</evidence>
<evidence type="ECO:0000256" key="10">
    <source>
        <dbReference type="ARBA" id="ARBA00047469"/>
    </source>
</evidence>
<dbReference type="InterPro" id="IPR009008">
    <property type="entry name" value="Val/Leu/Ile-tRNA-synth_edit"/>
</dbReference>
<dbReference type="EC" id="6.1.1.4" evidence="3"/>
<feature type="domain" description="Leucyl-tRNA synthetase editing" evidence="15">
    <location>
        <begin position="268"/>
        <end position="462"/>
    </location>
</feature>
<dbReference type="PRINTS" id="PR00985">
    <property type="entry name" value="TRNASYNTHLEU"/>
</dbReference>
<accession>A0A6A6HKF0</accession>
<gene>
    <name evidence="16" type="ORF">EV356DRAFT_518859</name>
</gene>
<protein>
    <recommendedName>
        <fullName evidence="3">leucine--tRNA ligase</fullName>
        <ecNumber evidence="3">6.1.1.4</ecNumber>
    </recommendedName>
    <alternativeName>
        <fullName evidence="9">Leucyl-tRNA synthetase</fullName>
    </alternativeName>
</protein>
<dbReference type="PROSITE" id="PS00178">
    <property type="entry name" value="AA_TRNA_LIGASE_I"/>
    <property type="match status" value="1"/>
</dbReference>
<comment type="similarity">
    <text evidence="2 11">Belongs to the class-I aminoacyl-tRNA synthetase family.</text>
</comment>
<comment type="subcellular location">
    <subcellularLocation>
        <location evidence="1">Mitochondrion matrix</location>
    </subcellularLocation>
</comment>
<dbReference type="Gene3D" id="3.40.50.620">
    <property type="entry name" value="HUPs"/>
    <property type="match status" value="2"/>
</dbReference>
<dbReference type="Proteomes" id="UP000800092">
    <property type="component" value="Unassembled WGS sequence"/>
</dbReference>
<feature type="domain" description="Aminoacyl-tRNA synthetase class Ia" evidence="12">
    <location>
        <begin position="479"/>
        <end position="644"/>
    </location>
</feature>
<dbReference type="InterPro" id="IPR025709">
    <property type="entry name" value="Leu_tRNA-synth_edit"/>
</dbReference>
<evidence type="ECO:0000259" key="12">
    <source>
        <dbReference type="Pfam" id="PF00133"/>
    </source>
</evidence>
<evidence type="ECO:0000256" key="3">
    <source>
        <dbReference type="ARBA" id="ARBA00013164"/>
    </source>
</evidence>
<evidence type="ECO:0000256" key="11">
    <source>
        <dbReference type="RuleBase" id="RU363035"/>
    </source>
</evidence>
<sequence length="966" mass="108546">MLRRLDGAGGSWRLLQSKASSFQCGRGVRAASLARTRLDFQAIDRKWQQRWANNARSSRRDGHGSREKAYIVPMFPYPSGNLHLGHFRVYTIADVLARFNQMKGRKTVLPMGWDAFGLPAENAAIERGVNPAAWTIQNIGKMKEQLMAMGGRWDWDRTNVAESGFQEIMTCDPAFYKHTQRIFLLLHERGLAYQDEALVNFDPVDRTVLANEQVDANGFSWRSGAKVEKIRLKQWFLRITAFQDALLDDLDALSAAGRWPERVSAMQRNWLGKSSGARIQFEIEDQSNTQAPTRIEVFTTRPDTLFGVRYLALALDNPIVTRLAKQDPALQAFLRRVPFPPDSKDGYLLPQLQAKNPASRFVESGSRVGQPLPVYVAPYVLSDYGSGAVMGVPGHDTRDFEFWKHVHVEGGSADIVVVPDSAPSLESIQVEDQPILHKGRLTHDCGPFAGLASDEAAQKIVTGLDDGGFQAALVENWRLRDWLVSRQRYWGTPIPIIHCNSCGPVPVPLGDLPVKLPELKEGQLKGRSGNPLEEIDEWINTKCPSCGRPAKRETDTMDTFMDSSWYFFRYPDPRNEEQLVAPEAADAWLPVDIYIGGVEHAILHLLYARFISKFLASTSFWPSGGGLDNKGEPFRNLITQGMVHGRTFSDPQTGRFLKPDEINFSDPKEPRLVATGERPVVSFEKMSKSKYNGVDPSACIAAYGADATRAHMLFLAPVSEILEWDEDRIVGIHRWFHRTWRVVQYLSMNEFDPHHPPRLPNLQRLTSKEMSLYLALQKTIESVNVSLSETYALNTVISDLMTLTNTLDDGLASRDANTALHYHTASALLRMMAPIAPALAEECWEALHLPRSNTTIFDHSFPVVIPEAEMKRLQASLLQSCAVQVNGRLKFVTQIPVPPAELAEDPTRKDELMRWVLEKLAETAEGQKLFNGITKSEEILGDRRWSKTIVVKGGKTVNFVTEKVRH</sequence>
<evidence type="ECO:0000259" key="14">
    <source>
        <dbReference type="Pfam" id="PF09334"/>
    </source>
</evidence>
<keyword evidence="5 11" id="KW-0547">Nucleotide-binding</keyword>
<dbReference type="Gene3D" id="3.90.740.10">
    <property type="entry name" value="Valyl/Leucyl/Isoleucyl-tRNA synthetase, editing domain"/>
    <property type="match status" value="1"/>
</dbReference>
<dbReference type="PANTHER" id="PTHR43740">
    <property type="entry name" value="LEUCYL-TRNA SYNTHETASE"/>
    <property type="match status" value="1"/>
</dbReference>
<evidence type="ECO:0000256" key="5">
    <source>
        <dbReference type="ARBA" id="ARBA00022741"/>
    </source>
</evidence>
<keyword evidence="4 11" id="KW-0436">Ligase</keyword>